<organism evidence="8 9">
    <name type="scientific">Orchesella dallaii</name>
    <dbReference type="NCBI Taxonomy" id="48710"/>
    <lineage>
        <taxon>Eukaryota</taxon>
        <taxon>Metazoa</taxon>
        <taxon>Ecdysozoa</taxon>
        <taxon>Arthropoda</taxon>
        <taxon>Hexapoda</taxon>
        <taxon>Collembola</taxon>
        <taxon>Entomobryomorpha</taxon>
        <taxon>Entomobryoidea</taxon>
        <taxon>Orchesellidae</taxon>
        <taxon>Orchesellinae</taxon>
        <taxon>Orchesella</taxon>
    </lineage>
</organism>
<feature type="chain" id="PRO_5046256007" description="Serine protease K12H4.7" evidence="7">
    <location>
        <begin position="21"/>
        <end position="1470"/>
    </location>
</feature>
<evidence type="ECO:0008006" key="10">
    <source>
        <dbReference type="Google" id="ProtNLM"/>
    </source>
</evidence>
<dbReference type="Proteomes" id="UP001642540">
    <property type="component" value="Unassembled WGS sequence"/>
</dbReference>
<evidence type="ECO:0000256" key="6">
    <source>
        <dbReference type="SAM" id="MobiDB-lite"/>
    </source>
</evidence>
<name>A0ABP1QVN2_9HEXA</name>
<evidence type="ECO:0000313" key="8">
    <source>
        <dbReference type="EMBL" id="CAL8112808.1"/>
    </source>
</evidence>
<dbReference type="EMBL" id="CAXLJM020000049">
    <property type="protein sequence ID" value="CAL8112808.1"/>
    <property type="molecule type" value="Genomic_DNA"/>
</dbReference>
<keyword evidence="2" id="KW-0645">Protease</keyword>
<sequence length="1470" mass="166053">MGYLNICAILLCFGVSLVCCQNVPSLDWQFDPYSTDQWFKQKLDHYDAGSIQYWPQRYVTSYRFYRLGGPVFIYLSGPGPELSVDDVESGAIAAYAEEQGAFVIGLEHRYYGKSKPTQDLSTDNLKYLTVPQTIEDIASFIRSWKARSEFRNSKLVMFGASYLGSVTAWFAQKHPELLDAFVSSSAPLELRYEIPEFLQSIGTILNQTDPKCYETVQEGFSCLENVISEQGCENYTLGDIKTKFDLCAELDTSNAVDVTGIFAELFSTVSAVVMYHNPDPTSFPDTNLGRFCKHITAENDKTALEKIGEKVKEINKNRGLSCSEFRFQTTVDFLDDKDWDSPAAKEGYRQLQFQLCNELGWTVASANISQPFGHFLSPFLHSEVCKKLFGFTETEMRLKVLQANNDLKGKALSTQCGIYVNGDHDPWHTFSISRQEEAGQCNRAILIQGGSHGRDIEEFADNPSYPSEVREAQLKIARYLDIWLKTGKCCEDTSESRNVISTHSRSTRAPNSMEFYSSANDMLKPNVQIRPHAYPHENMEKMIASPTSIPYQVSTTDVLSVSPRIPISSQDQYENSDMFRDPRNIELRRYRVVKLLRHRPSFAPPTYERSMTPSMEQFEADFPEHRLRVEGRVERVFKNGTKIDGSTQTSTQIQSPRSDIESQQPLEQERKLMVDETDAKEAQTPDSMNTNNEGGLQNNNHRFRYVVKQIFRNVEDVENTKEPEVEEQVTDKNVEDTSMEVKESQESDIGQKNAEVSLSPKQTTKRQQDLKNIDITILKQIVEKNKEDSSTSDTDSHERSSEIKKRESSEENNEKSSGSTEENYSLLGSESEENSSATLKPISSKKTSDESSSDEIVVKVYTKPAVKQNSKSKVQEDTKEEENDDDYYEDDDYDDDDDEDEESNETDGSKEDVGRASSRKSRNDTTKSNSSTELSSGEDGKPRRLREKISEKIMSSSEEFEGAQKSKEKDSSSKKSKNEKQNRHKEDERTNDNESYEDLEASSSSSSESTSDEDYDNYSLEPSGSNTQKVYRKKQLAPIAKAAIEQPATVINVEISGSYPRRTHRRKTKKITKIIDVSDEESKYTVAEKGTKKPRRIRIHRRKRPSKAKSVINEDPSTTEGLPSTTPTTTSTTSTSSTAADATSIEKTFPNEMPGSNNYAAWNKLHKQVVESEAKPLQQEPPTIINLDTGNSVSQGFESSPQAQNNDGVTYIIIGDIPDENGNSIGENPSNDALFDFIQKLVSRHSAGIFSHQRPSTNYLPAPVLPPPPPPPPPTTTTTTTQAPPHFQNGFQPAGKYLLVRPVQVVPLGREQVVHAHDLRNDSFVDFMTMETPHNNHPYQDLTPQRSYPYQTQSIKRQNSDQYGGYRFKSPFHREHFEKLLSVDGQVRDIDRDADSRRVYQHNVRRLDQIPDPSWRSIRGISQFGPLPNTGTTGGLLSLTAADTRWVNEGVPFLPRNRQFRTAHRSGGFN</sequence>
<feature type="compositionally biased region" description="Basic and acidic residues" evidence="6">
    <location>
        <begin position="718"/>
        <end position="745"/>
    </location>
</feature>
<feature type="compositionally biased region" description="Polar residues" evidence="6">
    <location>
        <begin position="1020"/>
        <end position="1029"/>
    </location>
</feature>
<proteinExistence type="inferred from homology"/>
<feature type="compositionally biased region" description="Basic and acidic residues" evidence="6">
    <location>
        <begin position="667"/>
        <end position="683"/>
    </location>
</feature>
<keyword evidence="3 7" id="KW-0732">Signal</keyword>
<comment type="similarity">
    <text evidence="1">Belongs to the peptidase S28 family.</text>
</comment>
<feature type="compositionally biased region" description="Acidic residues" evidence="6">
    <location>
        <begin position="878"/>
        <end position="905"/>
    </location>
</feature>
<reference evidence="8 9" key="1">
    <citation type="submission" date="2024-08" db="EMBL/GenBank/DDBJ databases">
        <authorList>
            <person name="Cucini C."/>
            <person name="Frati F."/>
        </authorList>
    </citation>
    <scope>NUCLEOTIDE SEQUENCE [LARGE SCALE GENOMIC DNA]</scope>
</reference>
<feature type="compositionally biased region" description="Polar residues" evidence="6">
    <location>
        <begin position="644"/>
        <end position="666"/>
    </location>
</feature>
<dbReference type="Gene3D" id="3.40.50.1820">
    <property type="entry name" value="alpha/beta hydrolase"/>
    <property type="match status" value="1"/>
</dbReference>
<dbReference type="PANTHER" id="PTHR11010">
    <property type="entry name" value="PROTEASE S28 PRO-X CARBOXYPEPTIDASE-RELATED"/>
    <property type="match status" value="1"/>
</dbReference>
<feature type="compositionally biased region" description="Low complexity" evidence="6">
    <location>
        <begin position="689"/>
        <end position="699"/>
    </location>
</feature>
<comment type="caution">
    <text evidence="8">The sequence shown here is derived from an EMBL/GenBank/DDBJ whole genome shotgun (WGS) entry which is preliminary data.</text>
</comment>
<feature type="compositionally biased region" description="Basic residues" evidence="6">
    <location>
        <begin position="1092"/>
        <end position="1107"/>
    </location>
</feature>
<feature type="region of interest" description="Disordered" evidence="6">
    <location>
        <begin position="1081"/>
        <end position="1141"/>
    </location>
</feature>
<feature type="region of interest" description="Disordered" evidence="6">
    <location>
        <begin position="718"/>
        <end position="1031"/>
    </location>
</feature>
<evidence type="ECO:0000256" key="2">
    <source>
        <dbReference type="ARBA" id="ARBA00022670"/>
    </source>
</evidence>
<evidence type="ECO:0000256" key="1">
    <source>
        <dbReference type="ARBA" id="ARBA00011079"/>
    </source>
</evidence>
<evidence type="ECO:0000256" key="4">
    <source>
        <dbReference type="ARBA" id="ARBA00022801"/>
    </source>
</evidence>
<dbReference type="SUPFAM" id="SSF53474">
    <property type="entry name" value="alpha/beta-Hydrolases"/>
    <property type="match status" value="1"/>
</dbReference>
<dbReference type="InterPro" id="IPR008758">
    <property type="entry name" value="Peptidase_S28"/>
</dbReference>
<feature type="compositionally biased region" description="Basic and acidic residues" evidence="6">
    <location>
        <begin position="781"/>
        <end position="814"/>
    </location>
</feature>
<feature type="compositionally biased region" description="Basic and acidic residues" evidence="6">
    <location>
        <begin position="938"/>
        <end position="951"/>
    </location>
</feature>
<dbReference type="InterPro" id="IPR029058">
    <property type="entry name" value="AB_hydrolase_fold"/>
</dbReference>
<evidence type="ECO:0000313" key="9">
    <source>
        <dbReference type="Proteomes" id="UP001642540"/>
    </source>
</evidence>
<dbReference type="InterPro" id="IPR042269">
    <property type="entry name" value="Ser_carbopepase_S28_SKS"/>
</dbReference>
<evidence type="ECO:0000256" key="5">
    <source>
        <dbReference type="ARBA" id="ARBA00023180"/>
    </source>
</evidence>
<protein>
    <recommendedName>
        <fullName evidence="10">Serine protease K12H4.7</fullName>
    </recommendedName>
</protein>
<dbReference type="PANTHER" id="PTHR11010:SF117">
    <property type="entry name" value="SERINE PROTEASE 16"/>
    <property type="match status" value="1"/>
</dbReference>
<evidence type="ECO:0000256" key="7">
    <source>
        <dbReference type="SAM" id="SignalP"/>
    </source>
</evidence>
<dbReference type="Gene3D" id="1.20.120.980">
    <property type="entry name" value="Serine carboxypeptidase S28, SKS domain"/>
    <property type="match status" value="1"/>
</dbReference>
<feature type="compositionally biased region" description="Basic and acidic residues" evidence="6">
    <location>
        <begin position="962"/>
        <end position="992"/>
    </location>
</feature>
<evidence type="ECO:0000256" key="3">
    <source>
        <dbReference type="ARBA" id="ARBA00022729"/>
    </source>
</evidence>
<dbReference type="Pfam" id="PF05577">
    <property type="entry name" value="Peptidase_S28"/>
    <property type="match status" value="1"/>
</dbReference>
<feature type="region of interest" description="Disordered" evidence="6">
    <location>
        <begin position="640"/>
        <end position="699"/>
    </location>
</feature>
<feature type="signal peptide" evidence="7">
    <location>
        <begin position="1"/>
        <end position="20"/>
    </location>
</feature>
<keyword evidence="9" id="KW-1185">Reference proteome</keyword>
<feature type="compositionally biased region" description="Low complexity" evidence="6">
    <location>
        <begin position="1116"/>
        <end position="1141"/>
    </location>
</feature>
<accession>A0ABP1QVN2</accession>
<gene>
    <name evidence="8" type="ORF">ODALV1_LOCUS15790</name>
</gene>
<feature type="compositionally biased region" description="Polar residues" evidence="6">
    <location>
        <begin position="926"/>
        <end position="935"/>
    </location>
</feature>
<keyword evidence="4" id="KW-0378">Hydrolase</keyword>
<keyword evidence="5" id="KW-0325">Glycoprotein</keyword>
<feature type="compositionally biased region" description="Polar residues" evidence="6">
    <location>
        <begin position="747"/>
        <end position="762"/>
    </location>
</feature>
<feature type="compositionally biased region" description="Low complexity" evidence="6">
    <location>
        <begin position="815"/>
        <end position="829"/>
    </location>
</feature>